<reference evidence="1" key="2">
    <citation type="submission" date="2023-01" db="EMBL/GenBank/DDBJ databases">
        <authorList>
            <person name="Sun Q."/>
            <person name="Evtushenko L."/>
        </authorList>
    </citation>
    <scope>NUCLEOTIDE SEQUENCE</scope>
    <source>
        <strain evidence="1">VKM Ac-1069</strain>
    </source>
</reference>
<keyword evidence="2" id="KW-1185">Reference proteome</keyword>
<protein>
    <recommendedName>
        <fullName evidence="3">Arrestin-like N-terminal domain-containing protein</fullName>
    </recommendedName>
</protein>
<evidence type="ECO:0008006" key="3">
    <source>
        <dbReference type="Google" id="ProtNLM"/>
    </source>
</evidence>
<dbReference type="EMBL" id="BSFQ01000055">
    <property type="protein sequence ID" value="GLL15787.1"/>
    <property type="molecule type" value="Genomic_DNA"/>
</dbReference>
<dbReference type="RefSeq" id="WP_037053591.1">
    <property type="nucleotide sequence ID" value="NZ_BAAAUZ010000084.1"/>
</dbReference>
<gene>
    <name evidence="1" type="ORF">GCM10017577_69410</name>
</gene>
<dbReference type="Proteomes" id="UP001143463">
    <property type="component" value="Unassembled WGS sequence"/>
</dbReference>
<evidence type="ECO:0000313" key="1">
    <source>
        <dbReference type="EMBL" id="GLL15787.1"/>
    </source>
</evidence>
<sequence>MVDVVFGRRRRAAAVEIRTDREVYRPGDTVRARVRLTPGTDLPDPEIVVALLHADSVSESGSSWTDSWAVDGRYVFEGRSLRAGEAVEVVVDLRVPDRSVAFPEIDDDPLVDDPDDYRYEILRSEVWGAPTSTGKALRSEWFVQVTAPGTDERLAITVLAVGGPVDAVTEPRGDSDRLARITLDGLPQRSVPAGATVTGRLRVDARTELDARALRVDLLLVETRADRVLTAERRAGVTVSGPVRLSPGAPRDLPFSLTLPPDLTPSVTTESWAVSWVLHGVVDLPLREDAVGKRVVAVHDPRA</sequence>
<comment type="caution">
    <text evidence="1">The sequence shown here is derived from an EMBL/GenBank/DDBJ whole genome shotgun (WGS) entry which is preliminary data.</text>
</comment>
<name>A0A9W6UG17_9PSEU</name>
<proteinExistence type="predicted"/>
<accession>A0A9W6UG17</accession>
<evidence type="ECO:0000313" key="2">
    <source>
        <dbReference type="Proteomes" id="UP001143463"/>
    </source>
</evidence>
<reference evidence="1" key="1">
    <citation type="journal article" date="2014" name="Int. J. Syst. Evol. Microbiol.">
        <title>Complete genome sequence of Corynebacterium casei LMG S-19264T (=DSM 44701T), isolated from a smear-ripened cheese.</title>
        <authorList>
            <consortium name="US DOE Joint Genome Institute (JGI-PGF)"/>
            <person name="Walter F."/>
            <person name="Albersmeier A."/>
            <person name="Kalinowski J."/>
            <person name="Ruckert C."/>
        </authorList>
    </citation>
    <scope>NUCLEOTIDE SEQUENCE</scope>
    <source>
        <strain evidence="1">VKM Ac-1069</strain>
    </source>
</reference>
<organism evidence="1 2">
    <name type="scientific">Pseudonocardia halophobica</name>
    <dbReference type="NCBI Taxonomy" id="29401"/>
    <lineage>
        <taxon>Bacteria</taxon>
        <taxon>Bacillati</taxon>
        <taxon>Actinomycetota</taxon>
        <taxon>Actinomycetes</taxon>
        <taxon>Pseudonocardiales</taxon>
        <taxon>Pseudonocardiaceae</taxon>
        <taxon>Pseudonocardia</taxon>
    </lineage>
</organism>
<dbReference type="AlphaFoldDB" id="A0A9W6UG17"/>